<dbReference type="EMBL" id="BDSA01000005">
    <property type="protein sequence ID" value="GBE62589.1"/>
    <property type="molecule type" value="Genomic_DNA"/>
</dbReference>
<evidence type="ECO:0000313" key="3">
    <source>
        <dbReference type="Proteomes" id="UP000236319"/>
    </source>
</evidence>
<evidence type="ECO:0000313" key="2">
    <source>
        <dbReference type="EMBL" id="GBE62589.1"/>
    </source>
</evidence>
<evidence type="ECO:0000256" key="1">
    <source>
        <dbReference type="SAM" id="MobiDB-lite"/>
    </source>
</evidence>
<organism evidence="2 3">
    <name type="scientific">Babesia ovata</name>
    <dbReference type="NCBI Taxonomy" id="189622"/>
    <lineage>
        <taxon>Eukaryota</taxon>
        <taxon>Sar</taxon>
        <taxon>Alveolata</taxon>
        <taxon>Apicomplexa</taxon>
        <taxon>Aconoidasida</taxon>
        <taxon>Piroplasmida</taxon>
        <taxon>Babesiidae</taxon>
        <taxon>Babesia</taxon>
    </lineage>
</organism>
<sequence>MPREHSAAVGLANTTELHHHKDDFVTMRMDVTTAGYLKDGSRLCQRTTAALDRLPPCAAVLSFGSDTDERDVELVCSALSMEDCAVTVMEPSVSTYNCGGKQESALLDASSLLSTVNEILEAGRLPEPTPTAVSSVNAETVAHGRSSQPRDEGKRRKVAYSEDEDIHIPDEFEHFLKHKELLFKAHRTLSNEKNRKLETIRNVMNELSKAGVHFVPEENIVQKLRHGVDRLLFRALTSRGTRVTPTGSKDSGSEYVVSAMRGTLVPPEKLFDMFRSACEHLGQECPVFVLCATSARSPRQNAHCKELGSAFTDQHLYIICCWDPPSDMGVIVLTSQ</sequence>
<dbReference type="GeneID" id="39876359"/>
<dbReference type="Proteomes" id="UP000236319">
    <property type="component" value="Unassembled WGS sequence"/>
</dbReference>
<accession>A0A2H6KHZ0</accession>
<comment type="caution">
    <text evidence="2">The sequence shown here is derived from an EMBL/GenBank/DDBJ whole genome shotgun (WGS) entry which is preliminary data.</text>
</comment>
<feature type="region of interest" description="Disordered" evidence="1">
    <location>
        <begin position="126"/>
        <end position="156"/>
    </location>
</feature>
<dbReference type="OrthoDB" id="365957at2759"/>
<name>A0A2H6KHZ0_9APIC</name>
<proteinExistence type="predicted"/>
<reference evidence="2 3" key="1">
    <citation type="journal article" date="2017" name="BMC Genomics">
        <title>Whole-genome assembly of Babesia ovata and comparative genomics between closely related pathogens.</title>
        <authorList>
            <person name="Yamagishi J."/>
            <person name="Asada M."/>
            <person name="Hakimi H."/>
            <person name="Tanaka T.Q."/>
            <person name="Sugimoto C."/>
            <person name="Kawazu S."/>
        </authorList>
    </citation>
    <scope>NUCLEOTIDE SEQUENCE [LARGE SCALE GENOMIC DNA]</scope>
    <source>
        <strain evidence="2 3">Miyake</strain>
    </source>
</reference>
<gene>
    <name evidence="2" type="ORF">BOVATA_040820</name>
</gene>
<protein>
    <submittedName>
        <fullName evidence="2">SWI SNF complex subunit SWI3B, putative</fullName>
    </submittedName>
</protein>
<keyword evidence="3" id="KW-1185">Reference proteome</keyword>
<dbReference type="RefSeq" id="XP_028868832.1">
    <property type="nucleotide sequence ID" value="XM_029012999.1"/>
</dbReference>
<dbReference type="AlphaFoldDB" id="A0A2H6KHZ0"/>
<dbReference type="VEuPathDB" id="PiroplasmaDB:BOVATA_040820"/>